<dbReference type="RefSeq" id="WP_066988323.1">
    <property type="nucleotide sequence ID" value="NZ_LUUI01000171.1"/>
</dbReference>
<proteinExistence type="predicted"/>
<accession>A0A177MUS7</accession>
<organism evidence="2 3">
    <name type="scientific">Methylomonas lenta</name>
    <dbReference type="NCBI Taxonomy" id="980561"/>
    <lineage>
        <taxon>Bacteria</taxon>
        <taxon>Pseudomonadati</taxon>
        <taxon>Pseudomonadota</taxon>
        <taxon>Gammaproteobacteria</taxon>
        <taxon>Methylococcales</taxon>
        <taxon>Methylococcaceae</taxon>
        <taxon>Methylomonas</taxon>
    </lineage>
</organism>
<evidence type="ECO:0000313" key="2">
    <source>
        <dbReference type="EMBL" id="OAI09362.1"/>
    </source>
</evidence>
<protein>
    <submittedName>
        <fullName evidence="2">Uncharacterized protein</fullName>
    </submittedName>
</protein>
<dbReference type="OrthoDB" id="5917925at2"/>
<feature type="transmembrane region" description="Helical" evidence="1">
    <location>
        <begin position="60"/>
        <end position="80"/>
    </location>
</feature>
<keyword evidence="1" id="KW-1133">Transmembrane helix</keyword>
<feature type="transmembrane region" description="Helical" evidence="1">
    <location>
        <begin position="138"/>
        <end position="160"/>
    </location>
</feature>
<gene>
    <name evidence="2" type="ORF">A1359_02260</name>
</gene>
<sequence>MIEPNPVDYLNDPLNEITRKERRNLLIASTVGLLVAKAGMVPTKFEAFGIELSVPDQEVFVILMLLIVLYFLAAFVIYGISDFLVWRKKYQDYLEQVAGSDANWSPKDQYNYDELHSTVPGIAWLYAWSKPAAFARSIFEFSVPVIFALVAGMFLIKHLIFS</sequence>
<feature type="transmembrane region" description="Helical" evidence="1">
    <location>
        <begin position="24"/>
        <end position="40"/>
    </location>
</feature>
<comment type="caution">
    <text evidence="2">The sequence shown here is derived from an EMBL/GenBank/DDBJ whole genome shotgun (WGS) entry which is preliminary data.</text>
</comment>
<dbReference type="Proteomes" id="UP000078476">
    <property type="component" value="Unassembled WGS sequence"/>
</dbReference>
<keyword evidence="1" id="KW-0812">Transmembrane</keyword>
<keyword evidence="3" id="KW-1185">Reference proteome</keyword>
<evidence type="ECO:0000256" key="1">
    <source>
        <dbReference type="SAM" id="Phobius"/>
    </source>
</evidence>
<reference evidence="2 3" key="1">
    <citation type="submission" date="2016-03" db="EMBL/GenBank/DDBJ databases">
        <authorList>
            <person name="Ploux O."/>
        </authorList>
    </citation>
    <scope>NUCLEOTIDE SEQUENCE [LARGE SCALE GENOMIC DNA]</scope>
    <source>
        <strain evidence="2 3">R-45370</strain>
    </source>
</reference>
<keyword evidence="1" id="KW-0472">Membrane</keyword>
<dbReference type="AlphaFoldDB" id="A0A177MUS7"/>
<evidence type="ECO:0000313" key="3">
    <source>
        <dbReference type="Proteomes" id="UP000078476"/>
    </source>
</evidence>
<dbReference type="EMBL" id="LUUI01000171">
    <property type="protein sequence ID" value="OAI09362.1"/>
    <property type="molecule type" value="Genomic_DNA"/>
</dbReference>
<name>A0A177MUS7_9GAMM</name>
<dbReference type="STRING" id="980561.A1359_02260"/>